<evidence type="ECO:0000259" key="1">
    <source>
        <dbReference type="Pfam" id="PF01467"/>
    </source>
</evidence>
<dbReference type="PANTHER" id="PTHR12039:SF0">
    <property type="entry name" value="NICOTINAMIDE-NUCLEOTIDE ADENYLYLTRANSFERASE"/>
    <property type="match status" value="1"/>
</dbReference>
<protein>
    <submittedName>
        <fullName evidence="2">Cytidylyltransferase</fullName>
    </submittedName>
</protein>
<keyword evidence="3" id="KW-1185">Reference proteome</keyword>
<accession>A0AAW0ET69</accession>
<dbReference type="Proteomes" id="UP001430356">
    <property type="component" value="Unassembled WGS sequence"/>
</dbReference>
<dbReference type="EMBL" id="JAECZO010000071">
    <property type="protein sequence ID" value="KAK7196235.1"/>
    <property type="molecule type" value="Genomic_DNA"/>
</dbReference>
<keyword evidence="2" id="KW-0548">Nucleotidyltransferase</keyword>
<dbReference type="GO" id="GO:0000309">
    <property type="term" value="F:nicotinamide-nucleotide adenylyltransferase activity"/>
    <property type="evidence" value="ECO:0007669"/>
    <property type="project" value="TreeGrafter"/>
</dbReference>
<dbReference type="PANTHER" id="PTHR12039">
    <property type="entry name" value="NICOTINAMIDE MONONUCLEOTIDE ADENYLYLTRANSFERASE"/>
    <property type="match status" value="1"/>
</dbReference>
<gene>
    <name evidence="2" type="ORF">NESM_000559100</name>
</gene>
<reference evidence="2 3" key="1">
    <citation type="journal article" date="2021" name="MBio">
        <title>A New Model Trypanosomatid, Novymonas esmeraldas: Genomic Perception of Its 'Candidatus Pandoraea novymonadis' Endosymbiont.</title>
        <authorList>
            <person name="Zakharova A."/>
            <person name="Saura A."/>
            <person name="Butenko A."/>
            <person name="Podesvova L."/>
            <person name="Warmusova S."/>
            <person name="Kostygov A.Y."/>
            <person name="Nenarokova A."/>
            <person name="Lukes J."/>
            <person name="Opperdoes F.R."/>
            <person name="Yurchenko V."/>
        </authorList>
    </citation>
    <scope>NUCLEOTIDE SEQUENCE [LARGE SCALE GENOMIC DNA]</scope>
    <source>
        <strain evidence="2 3">E262AT.01</strain>
    </source>
</reference>
<dbReference type="AlphaFoldDB" id="A0AAW0ET69"/>
<dbReference type="Gene3D" id="3.40.50.620">
    <property type="entry name" value="HUPs"/>
    <property type="match status" value="1"/>
</dbReference>
<sequence>MALAPAAAYELRTEKLRRLADCLSTAPDASSASAVQPVVLAVCGSFNPIHAAHLKLFDAAKAAVDGVDGRVVLGGFLSPVSDAYGKPGLRRAADRVRIAEEALRHHPGLSVDTWECQQPTYTRTLFVLQALEEHVAAWYATSEPAVVRTLAAHGRRVRVVLVCGADLFSSFWIPRCWPLSLLQRLLDEFALVVVHRDDAHGDVRGADDFARVCRTAPLLTETAEDGATLTIDMSQYTFTFASFAVPDDTSSTAVRAAVADLLRVAPGDEVARAAVESRLRVMLPADAVQCVVDVYGR</sequence>
<dbReference type="InterPro" id="IPR004821">
    <property type="entry name" value="Cyt_trans-like"/>
</dbReference>
<dbReference type="Pfam" id="PF01467">
    <property type="entry name" value="CTP_transf_like"/>
    <property type="match status" value="1"/>
</dbReference>
<organism evidence="2 3">
    <name type="scientific">Novymonas esmeraldas</name>
    <dbReference type="NCBI Taxonomy" id="1808958"/>
    <lineage>
        <taxon>Eukaryota</taxon>
        <taxon>Discoba</taxon>
        <taxon>Euglenozoa</taxon>
        <taxon>Kinetoplastea</taxon>
        <taxon>Metakinetoplastina</taxon>
        <taxon>Trypanosomatida</taxon>
        <taxon>Trypanosomatidae</taxon>
        <taxon>Novymonas</taxon>
    </lineage>
</organism>
<feature type="domain" description="Cytidyltransferase-like" evidence="1">
    <location>
        <begin position="42"/>
        <end position="256"/>
    </location>
</feature>
<dbReference type="GO" id="GO:0009435">
    <property type="term" value="P:NAD+ biosynthetic process"/>
    <property type="evidence" value="ECO:0007669"/>
    <property type="project" value="TreeGrafter"/>
</dbReference>
<evidence type="ECO:0000313" key="2">
    <source>
        <dbReference type="EMBL" id="KAK7196235.1"/>
    </source>
</evidence>
<dbReference type="InterPro" id="IPR014729">
    <property type="entry name" value="Rossmann-like_a/b/a_fold"/>
</dbReference>
<dbReference type="SUPFAM" id="SSF52374">
    <property type="entry name" value="Nucleotidylyl transferase"/>
    <property type="match status" value="1"/>
</dbReference>
<proteinExistence type="predicted"/>
<evidence type="ECO:0000313" key="3">
    <source>
        <dbReference type="Proteomes" id="UP001430356"/>
    </source>
</evidence>
<dbReference type="InterPro" id="IPR051182">
    <property type="entry name" value="Euk_NMN_adenylyltrnsfrase"/>
</dbReference>
<dbReference type="GO" id="GO:0004515">
    <property type="term" value="F:nicotinate-nucleotide adenylyltransferase activity"/>
    <property type="evidence" value="ECO:0007669"/>
    <property type="project" value="TreeGrafter"/>
</dbReference>
<name>A0AAW0ET69_9TRYP</name>
<keyword evidence="2" id="KW-0808">Transferase</keyword>
<comment type="caution">
    <text evidence="2">The sequence shown here is derived from an EMBL/GenBank/DDBJ whole genome shotgun (WGS) entry which is preliminary data.</text>
</comment>